<keyword evidence="1" id="KW-0732">Signal</keyword>
<dbReference type="SMART" id="SM00710">
    <property type="entry name" value="PbH1"/>
    <property type="match status" value="5"/>
</dbReference>
<accession>A0A2U1BBQ0</accession>
<proteinExistence type="predicted"/>
<dbReference type="Proteomes" id="UP000245959">
    <property type="component" value="Unassembled WGS sequence"/>
</dbReference>
<dbReference type="Pfam" id="PF13229">
    <property type="entry name" value="Beta_helix"/>
    <property type="match status" value="1"/>
</dbReference>
<sequence>MKKSLVLLMCCGVLGGSAAEFTPIDPLADSAIDEKKIPVVTGAEEFEVEEPAKLNDVMVNVADFGVSPDKSDNTAEFRAAVEAARKQKASRMVLPHGVYRFTSSDWLEFNGFSDFEFDGQGSTLIFSKPRDVQSCMFNIIGCRRVRFRNFRIDWDWERDPIASLIEVEKVDPERRWADFRFVDYRKFPQRDIRINLIDQVKADSTAGMGEGTFWLAPTGEKKWLGDNLLRVEAGSFNGGRMPEQLKPGQRFRMSHYYGTYTGVAMSGNIHLTLQDIDMYSCPGFAFHAYDGQHHWQMKNVNIVRKPGTFRPITVSADSVHITKAKGYFKMENCEMSFGNDDCFNVNDQSRTGIRRGEKTLHVVHRSGGFFVGDEIEFRNADYSPAGVTSRLVAERPVKTPEGEVWEMEFADPLPGKAGDRLILFNREQGSKNIILRDCYFHDNRAHGMRLQANDITVENCRFVNNAMGIAITTGYTLNSWCEGYGASNILLRNNIFSGVNQSNYHAAEKSPMVYIGVFLKSDPSPERTSYPIISRILFEGNRFVNSPGVISYISSGRDIVFRNNTVINDRPSLSGVAERGGVAADWCGNLFLVGNRWMKSEFMPPPQFLSGGAGVHNVCFRGNQLCK</sequence>
<dbReference type="SUPFAM" id="SSF51126">
    <property type="entry name" value="Pectin lyase-like"/>
    <property type="match status" value="1"/>
</dbReference>
<dbReference type="InterPro" id="IPR006626">
    <property type="entry name" value="PbH1"/>
</dbReference>
<feature type="domain" description="Right handed beta helix" evidence="2">
    <location>
        <begin position="430"/>
        <end position="476"/>
    </location>
</feature>
<organism evidence="3 4">
    <name type="scientific">Victivallis vadensis</name>
    <dbReference type="NCBI Taxonomy" id="172901"/>
    <lineage>
        <taxon>Bacteria</taxon>
        <taxon>Pseudomonadati</taxon>
        <taxon>Lentisphaerota</taxon>
        <taxon>Lentisphaeria</taxon>
        <taxon>Victivallales</taxon>
        <taxon>Victivallaceae</taxon>
        <taxon>Victivallis</taxon>
    </lineage>
</organism>
<name>A0A2U1BBQ0_9BACT</name>
<dbReference type="RefSeq" id="WP_116882397.1">
    <property type="nucleotide sequence ID" value="NZ_CABMMC010000240.1"/>
</dbReference>
<dbReference type="GeneID" id="78293737"/>
<dbReference type="InterPro" id="IPR011050">
    <property type="entry name" value="Pectin_lyase_fold/virulence"/>
</dbReference>
<evidence type="ECO:0000313" key="3">
    <source>
        <dbReference type="EMBL" id="PVY46007.1"/>
    </source>
</evidence>
<dbReference type="InterPro" id="IPR039448">
    <property type="entry name" value="Beta_helix"/>
</dbReference>
<protein>
    <submittedName>
        <fullName evidence="3">Parallel beta helix pectate lyase-like protein</fullName>
    </submittedName>
</protein>
<dbReference type="AlphaFoldDB" id="A0A2U1BBQ0"/>
<dbReference type="GO" id="GO:0016829">
    <property type="term" value="F:lyase activity"/>
    <property type="evidence" value="ECO:0007669"/>
    <property type="project" value="UniProtKB-KW"/>
</dbReference>
<dbReference type="EMBL" id="QEKH01000001">
    <property type="protein sequence ID" value="PVY46007.1"/>
    <property type="molecule type" value="Genomic_DNA"/>
</dbReference>
<keyword evidence="3" id="KW-0456">Lyase</keyword>
<evidence type="ECO:0000259" key="2">
    <source>
        <dbReference type="Pfam" id="PF13229"/>
    </source>
</evidence>
<gene>
    <name evidence="3" type="ORF">C8D82_101206</name>
</gene>
<dbReference type="OrthoDB" id="2504360at2"/>
<feature type="signal peptide" evidence="1">
    <location>
        <begin position="1"/>
        <end position="18"/>
    </location>
</feature>
<dbReference type="Gene3D" id="2.160.20.10">
    <property type="entry name" value="Single-stranded right-handed beta-helix, Pectin lyase-like"/>
    <property type="match status" value="2"/>
</dbReference>
<reference evidence="3 4" key="1">
    <citation type="submission" date="2018-04" db="EMBL/GenBank/DDBJ databases">
        <title>Genomic Encyclopedia of Type Strains, Phase IV (KMG-IV): sequencing the most valuable type-strain genomes for metagenomic binning, comparative biology and taxonomic classification.</title>
        <authorList>
            <person name="Goeker M."/>
        </authorList>
    </citation>
    <scope>NUCLEOTIDE SEQUENCE [LARGE SCALE GENOMIC DNA]</scope>
    <source>
        <strain evidence="3 4">DSM 14823</strain>
    </source>
</reference>
<evidence type="ECO:0000256" key="1">
    <source>
        <dbReference type="SAM" id="SignalP"/>
    </source>
</evidence>
<feature type="chain" id="PRO_5015724330" evidence="1">
    <location>
        <begin position="19"/>
        <end position="627"/>
    </location>
</feature>
<keyword evidence="4" id="KW-1185">Reference proteome</keyword>
<comment type="caution">
    <text evidence="3">The sequence shown here is derived from an EMBL/GenBank/DDBJ whole genome shotgun (WGS) entry which is preliminary data.</text>
</comment>
<dbReference type="InterPro" id="IPR012334">
    <property type="entry name" value="Pectin_lyas_fold"/>
</dbReference>
<evidence type="ECO:0000313" key="4">
    <source>
        <dbReference type="Proteomes" id="UP000245959"/>
    </source>
</evidence>